<dbReference type="Gene3D" id="3.60.15.10">
    <property type="entry name" value="Ribonuclease Z/Hydroxyacylglutathione hydrolase-like"/>
    <property type="match status" value="1"/>
</dbReference>
<name>A0A0C7R413_PARSO</name>
<dbReference type="GO" id="GO:0016787">
    <property type="term" value="F:hydrolase activity"/>
    <property type="evidence" value="ECO:0007669"/>
    <property type="project" value="UniProtKB-KW"/>
</dbReference>
<dbReference type="PANTHER" id="PTHR42663:SF6">
    <property type="entry name" value="HYDROLASE C777.06C-RELATED"/>
    <property type="match status" value="1"/>
</dbReference>
<dbReference type="InterPro" id="IPR036866">
    <property type="entry name" value="RibonucZ/Hydroxyglut_hydro"/>
</dbReference>
<sequence>MRFKIIGSGGCVALPKPLCSCSICEEARIKGVPFSRYGCSIFLEDISLLVDTPEDIVHAINHSNIKNIDNVLFSHVDPDHTLGMRVFEQLRLNWLEVSEGKECNKPINVYAMESVMFDMNSIKFKFGAYLDYYENTRNLIKRETIDKSIFIDRIKISCIKVNHATIFVFEENNKKVIYAPCDVKPLPNDGIFNNADVLIIGSTIVGNVLKGGFVLKDDNPLRNDFFTMDEIEDIKRKYNISKVVITHLEEDWGKSYNDYLKLECQYNGIQFAYDGMEIDVK</sequence>
<evidence type="ECO:0000313" key="2">
    <source>
        <dbReference type="Proteomes" id="UP000049127"/>
    </source>
</evidence>
<dbReference type="OrthoDB" id="9781189at2"/>
<dbReference type="EMBL" id="CEKZ01000003">
    <property type="protein sequence ID" value="CEQ02894.1"/>
    <property type="molecule type" value="Genomic_DNA"/>
</dbReference>
<accession>A0A0C7R413</accession>
<dbReference type="RefSeq" id="WP_055341445.1">
    <property type="nucleotide sequence ID" value="NZ_CEKZ01000003.1"/>
</dbReference>
<dbReference type="SUPFAM" id="SSF56281">
    <property type="entry name" value="Metallo-hydrolase/oxidoreductase"/>
    <property type="match status" value="1"/>
</dbReference>
<dbReference type="PANTHER" id="PTHR42663">
    <property type="entry name" value="HYDROLASE C777.06C-RELATED-RELATED"/>
    <property type="match status" value="1"/>
</dbReference>
<organism evidence="1 2">
    <name type="scientific">Paraclostridium sordellii</name>
    <name type="common">Clostridium sordellii</name>
    <dbReference type="NCBI Taxonomy" id="1505"/>
    <lineage>
        <taxon>Bacteria</taxon>
        <taxon>Bacillati</taxon>
        <taxon>Bacillota</taxon>
        <taxon>Clostridia</taxon>
        <taxon>Peptostreptococcales</taxon>
        <taxon>Peptostreptococcaceae</taxon>
        <taxon>Paraclostridium</taxon>
    </lineage>
</organism>
<proteinExistence type="predicted"/>
<dbReference type="AlphaFoldDB" id="A0A0C7R413"/>
<gene>
    <name evidence="1" type="ORF">R28058_06271</name>
</gene>
<protein>
    <submittedName>
        <fullName evidence="1">Metallo-hydrolase/oxidoreductase</fullName>
    </submittedName>
</protein>
<reference evidence="1 2" key="1">
    <citation type="submission" date="2015-01" db="EMBL/GenBank/DDBJ databases">
        <authorList>
            <person name="Aslett A.Martin."/>
            <person name="De Silva Nishadi"/>
        </authorList>
    </citation>
    <scope>NUCLEOTIDE SEQUENCE [LARGE SCALE GENOMIC DNA]</scope>
    <source>
        <strain evidence="1 2">R28058</strain>
    </source>
</reference>
<evidence type="ECO:0000313" key="1">
    <source>
        <dbReference type="EMBL" id="CEQ02894.1"/>
    </source>
</evidence>
<dbReference type="Proteomes" id="UP000049127">
    <property type="component" value="Unassembled WGS sequence"/>
</dbReference>
<keyword evidence="1" id="KW-0378">Hydrolase</keyword>